<dbReference type="InterPro" id="IPR049445">
    <property type="entry name" value="TetR_SbtR-like_C"/>
</dbReference>
<dbReference type="InterPro" id="IPR050109">
    <property type="entry name" value="HTH-type_TetR-like_transc_reg"/>
</dbReference>
<dbReference type="RefSeq" id="WP_077173282.1">
    <property type="nucleotide sequence ID" value="NZ_MTLN01000013.1"/>
</dbReference>
<reference evidence="6 7" key="1">
    <citation type="submission" date="2017-01" db="EMBL/GenBank/DDBJ databases">
        <title>Pseudomonas psychrotolerans genome sequencing and assembly.</title>
        <authorList>
            <person name="Vyas B."/>
            <person name="Mayilraj S."/>
        </authorList>
    </citation>
    <scope>NUCLEOTIDE SEQUENCE [LARGE SCALE GENOMIC DNA]</scope>
    <source>
        <strain evidence="6 7">SDS18</strain>
    </source>
</reference>
<feature type="DNA-binding region" description="H-T-H motif" evidence="4">
    <location>
        <begin position="36"/>
        <end position="55"/>
    </location>
</feature>
<dbReference type="Proteomes" id="UP000189310">
    <property type="component" value="Unassembled WGS sequence"/>
</dbReference>
<dbReference type="Pfam" id="PF00440">
    <property type="entry name" value="TetR_N"/>
    <property type="match status" value="1"/>
</dbReference>
<keyword evidence="3" id="KW-0804">Transcription</keyword>
<evidence type="ECO:0000256" key="2">
    <source>
        <dbReference type="ARBA" id="ARBA00023125"/>
    </source>
</evidence>
<dbReference type="PRINTS" id="PR00455">
    <property type="entry name" value="HTHTETR"/>
</dbReference>
<keyword evidence="1" id="KW-0805">Transcription regulation</keyword>
<dbReference type="EMBL" id="MTLN01000013">
    <property type="protein sequence ID" value="ONN68657.1"/>
    <property type="molecule type" value="Genomic_DNA"/>
</dbReference>
<sequence length="193" mass="20712">MACSTTRKPRKDAQANRAHILAVAGEVFAASGVDVSMDAIAKRAGIGAGTLYRNFPSKDALLAALLVPHHECLLKKMDLIKNDSGDAGQKLQQWIEALTDWMLVYEGLPEPMQAAWCATSSALKPTCEELIGITGCFFENAQSEGFVRTGLSGEDIFLSVVATAWASGRIKTRANPRNVLSAILKFGWAATEA</sequence>
<evidence type="ECO:0000256" key="1">
    <source>
        <dbReference type="ARBA" id="ARBA00023015"/>
    </source>
</evidence>
<evidence type="ECO:0000313" key="6">
    <source>
        <dbReference type="EMBL" id="ONN68657.1"/>
    </source>
</evidence>
<evidence type="ECO:0000256" key="3">
    <source>
        <dbReference type="ARBA" id="ARBA00023163"/>
    </source>
</evidence>
<dbReference type="InterPro" id="IPR001647">
    <property type="entry name" value="HTH_TetR"/>
</dbReference>
<dbReference type="PROSITE" id="PS50977">
    <property type="entry name" value="HTH_TETR_2"/>
    <property type="match status" value="1"/>
</dbReference>
<name>A0ABX3ILX8_9PSED</name>
<evidence type="ECO:0000259" key="5">
    <source>
        <dbReference type="PROSITE" id="PS50977"/>
    </source>
</evidence>
<gene>
    <name evidence="6" type="ORF">BVL52_24410</name>
</gene>
<organism evidence="6 7">
    <name type="scientific">Pseudomonas oryzihabitans</name>
    <dbReference type="NCBI Taxonomy" id="47885"/>
    <lineage>
        <taxon>Bacteria</taxon>
        <taxon>Pseudomonadati</taxon>
        <taxon>Pseudomonadota</taxon>
        <taxon>Gammaproteobacteria</taxon>
        <taxon>Pseudomonadales</taxon>
        <taxon>Pseudomonadaceae</taxon>
        <taxon>Pseudomonas</taxon>
    </lineage>
</organism>
<dbReference type="SUPFAM" id="SSF46689">
    <property type="entry name" value="Homeodomain-like"/>
    <property type="match status" value="1"/>
</dbReference>
<accession>A0ABX3ILX8</accession>
<comment type="caution">
    <text evidence="6">The sequence shown here is derived from an EMBL/GenBank/DDBJ whole genome shotgun (WGS) entry which is preliminary data.</text>
</comment>
<feature type="domain" description="HTH tetR-type" evidence="5">
    <location>
        <begin position="14"/>
        <end position="73"/>
    </location>
</feature>
<evidence type="ECO:0000256" key="4">
    <source>
        <dbReference type="PROSITE-ProRule" id="PRU00335"/>
    </source>
</evidence>
<dbReference type="PANTHER" id="PTHR30055">
    <property type="entry name" value="HTH-TYPE TRANSCRIPTIONAL REGULATOR RUTR"/>
    <property type="match status" value="1"/>
</dbReference>
<keyword evidence="7" id="KW-1185">Reference proteome</keyword>
<keyword evidence="2 4" id="KW-0238">DNA-binding</keyword>
<dbReference type="Gene3D" id="1.10.357.10">
    <property type="entry name" value="Tetracycline Repressor, domain 2"/>
    <property type="match status" value="1"/>
</dbReference>
<protein>
    <recommendedName>
        <fullName evidence="5">HTH tetR-type domain-containing protein</fullName>
    </recommendedName>
</protein>
<proteinExistence type="predicted"/>
<dbReference type="Pfam" id="PF21597">
    <property type="entry name" value="TetR_C_43"/>
    <property type="match status" value="1"/>
</dbReference>
<dbReference type="InterPro" id="IPR009057">
    <property type="entry name" value="Homeodomain-like_sf"/>
</dbReference>
<dbReference type="PANTHER" id="PTHR30055:SF234">
    <property type="entry name" value="HTH-TYPE TRANSCRIPTIONAL REGULATOR BETI"/>
    <property type="match status" value="1"/>
</dbReference>
<evidence type="ECO:0000313" key="7">
    <source>
        <dbReference type="Proteomes" id="UP000189310"/>
    </source>
</evidence>